<protein>
    <recommendedName>
        <fullName evidence="3">DUF3310 domain-containing protein</fullName>
    </recommendedName>
</protein>
<organism evidence="1 2">
    <name type="scientific">Vagococcus fessus</name>
    <dbReference type="NCBI Taxonomy" id="120370"/>
    <lineage>
        <taxon>Bacteria</taxon>
        <taxon>Bacillati</taxon>
        <taxon>Bacillota</taxon>
        <taxon>Bacilli</taxon>
        <taxon>Lactobacillales</taxon>
        <taxon>Enterococcaceae</taxon>
        <taxon>Vagococcus</taxon>
    </lineage>
</organism>
<dbReference type="Pfam" id="PF11753">
    <property type="entry name" value="DUF3310"/>
    <property type="match status" value="1"/>
</dbReference>
<sequence>MTDINKPDYYASGEIETKDFIRDKELNFFLGNVVKYVVRAGKKDKDKLVEDLKIARNYLDFEIEHVEKQEEVNDIDSDFKIFSSGKQLDLRTTLDKLGYKKIDDLTEFAKNDIILCSPLLCNDGEIASNYMYRVSSVFFGGSSGLIVDVFDSDRGRYHFNFEHLKKQDYYIKKKESD</sequence>
<dbReference type="OrthoDB" id="1684418at2"/>
<dbReference type="RefSeq" id="WP_126832345.1">
    <property type="nucleotide sequence ID" value="NZ_CBCRYB010000005.1"/>
</dbReference>
<dbReference type="EMBL" id="NGJY01000004">
    <property type="protein sequence ID" value="RSU01952.1"/>
    <property type="molecule type" value="Genomic_DNA"/>
</dbReference>
<dbReference type="AlphaFoldDB" id="A0A430A575"/>
<evidence type="ECO:0008006" key="3">
    <source>
        <dbReference type="Google" id="ProtNLM"/>
    </source>
</evidence>
<keyword evidence="2" id="KW-1185">Reference proteome</keyword>
<dbReference type="InterPro" id="IPR021739">
    <property type="entry name" value="SaV-like"/>
</dbReference>
<gene>
    <name evidence="1" type="ORF">CBF31_09295</name>
</gene>
<evidence type="ECO:0000313" key="2">
    <source>
        <dbReference type="Proteomes" id="UP000287101"/>
    </source>
</evidence>
<dbReference type="Proteomes" id="UP000287101">
    <property type="component" value="Unassembled WGS sequence"/>
</dbReference>
<reference evidence="1 2" key="1">
    <citation type="submission" date="2017-05" db="EMBL/GenBank/DDBJ databases">
        <title>Vagococcus spp. assemblies.</title>
        <authorList>
            <person name="Gulvik C.A."/>
        </authorList>
    </citation>
    <scope>NUCLEOTIDE SEQUENCE [LARGE SCALE GENOMIC DNA]</scope>
    <source>
        <strain evidence="1 2">CCUG 41755</strain>
    </source>
</reference>
<proteinExistence type="predicted"/>
<evidence type="ECO:0000313" key="1">
    <source>
        <dbReference type="EMBL" id="RSU01952.1"/>
    </source>
</evidence>
<comment type="caution">
    <text evidence="1">The sequence shown here is derived from an EMBL/GenBank/DDBJ whole genome shotgun (WGS) entry which is preliminary data.</text>
</comment>
<name>A0A430A575_9ENTE</name>
<accession>A0A430A575</accession>